<protein>
    <submittedName>
        <fullName evidence="1">Uncharacterized protein</fullName>
    </submittedName>
</protein>
<gene>
    <name evidence="1" type="ORF">METZ01_LOCUS296131</name>
</gene>
<organism evidence="1">
    <name type="scientific">marine metagenome</name>
    <dbReference type="NCBI Taxonomy" id="408172"/>
    <lineage>
        <taxon>unclassified sequences</taxon>
        <taxon>metagenomes</taxon>
        <taxon>ecological metagenomes</taxon>
    </lineage>
</organism>
<proteinExistence type="predicted"/>
<accession>A0A382M6E5</accession>
<reference evidence="1" key="1">
    <citation type="submission" date="2018-05" db="EMBL/GenBank/DDBJ databases">
        <authorList>
            <person name="Lanie J.A."/>
            <person name="Ng W.-L."/>
            <person name="Kazmierczak K.M."/>
            <person name="Andrzejewski T.M."/>
            <person name="Davidsen T.M."/>
            <person name="Wayne K.J."/>
            <person name="Tettelin H."/>
            <person name="Glass J.I."/>
            <person name="Rusch D."/>
            <person name="Podicherti R."/>
            <person name="Tsui H.-C.T."/>
            <person name="Winkler M.E."/>
        </authorList>
    </citation>
    <scope>NUCLEOTIDE SEQUENCE</scope>
</reference>
<evidence type="ECO:0000313" key="1">
    <source>
        <dbReference type="EMBL" id="SVC43277.1"/>
    </source>
</evidence>
<dbReference type="AlphaFoldDB" id="A0A382M6E5"/>
<dbReference type="EMBL" id="UINC01090922">
    <property type="protein sequence ID" value="SVC43277.1"/>
    <property type="molecule type" value="Genomic_DNA"/>
</dbReference>
<name>A0A382M6E5_9ZZZZ</name>
<sequence>MEAGAIAFMIKLFEINCFYKNKAPDD</sequence>